<dbReference type="AlphaFoldDB" id="A0A402D655"/>
<evidence type="ECO:0000313" key="2">
    <source>
        <dbReference type="EMBL" id="BDI31514.1"/>
    </source>
</evidence>
<dbReference type="InterPro" id="IPR029060">
    <property type="entry name" value="PIN-like_dom_sf"/>
</dbReference>
<feature type="domain" description="PIN" evidence="1">
    <location>
        <begin position="3"/>
        <end position="135"/>
    </location>
</feature>
<keyword evidence="3" id="KW-1185">Reference proteome</keyword>
<dbReference type="SUPFAM" id="SSF88723">
    <property type="entry name" value="PIN domain-like"/>
    <property type="match status" value="1"/>
</dbReference>
<dbReference type="EMBL" id="AP025739">
    <property type="protein sequence ID" value="BDI31514.1"/>
    <property type="molecule type" value="Genomic_DNA"/>
</dbReference>
<name>A0A402D655_9BACT</name>
<dbReference type="RefSeq" id="WP_119324943.1">
    <property type="nucleotide sequence ID" value="NZ_AP025739.1"/>
</dbReference>
<proteinExistence type="predicted"/>
<organism evidence="2 3">
    <name type="scientific">Capsulimonas corticalis</name>
    <dbReference type="NCBI Taxonomy" id="2219043"/>
    <lineage>
        <taxon>Bacteria</taxon>
        <taxon>Bacillati</taxon>
        <taxon>Armatimonadota</taxon>
        <taxon>Armatimonadia</taxon>
        <taxon>Capsulimonadales</taxon>
        <taxon>Capsulimonadaceae</taxon>
        <taxon>Capsulimonas</taxon>
    </lineage>
</organism>
<dbReference type="OrthoDB" id="7062868at2"/>
<dbReference type="Proteomes" id="UP000287394">
    <property type="component" value="Chromosome"/>
</dbReference>
<dbReference type="Gene3D" id="3.40.50.1010">
    <property type="entry name" value="5'-nuclease"/>
    <property type="match status" value="1"/>
</dbReference>
<evidence type="ECO:0000259" key="1">
    <source>
        <dbReference type="Pfam" id="PF01850"/>
    </source>
</evidence>
<dbReference type="CDD" id="cd09854">
    <property type="entry name" value="PIN_VapC-like"/>
    <property type="match status" value="1"/>
</dbReference>
<protein>
    <recommendedName>
        <fullName evidence="1">PIN domain-containing protein</fullName>
    </recommendedName>
</protein>
<dbReference type="InterPro" id="IPR002716">
    <property type="entry name" value="PIN_dom"/>
</dbReference>
<sequence>MPYCLDTNVLLRWTEPGTPMCEQARVAVKALRAQGEAVSILPQNIVEFWAAATRPPSANGLGLTPAQADAEIGKLEALFPLLADTPMIHPEWRRLVVSCGVSGIQAHDARIAAALRTHGVTHLLTFNVRDFKRYGVSAVLPLDVPIAP</sequence>
<dbReference type="Pfam" id="PF01850">
    <property type="entry name" value="PIN"/>
    <property type="match status" value="1"/>
</dbReference>
<dbReference type="KEGG" id="ccot:CCAX7_35650"/>
<gene>
    <name evidence="2" type="ORF">CCAX7_35650</name>
</gene>
<accession>A0A402D655</accession>
<evidence type="ECO:0000313" key="3">
    <source>
        <dbReference type="Proteomes" id="UP000287394"/>
    </source>
</evidence>
<reference evidence="2 3" key="1">
    <citation type="journal article" date="2019" name="Int. J. Syst. Evol. Microbiol.">
        <title>Capsulimonas corticalis gen. nov., sp. nov., an aerobic capsulated bacterium, of a novel bacterial order, Capsulimonadales ord. nov., of the class Armatimonadia of the phylum Armatimonadetes.</title>
        <authorList>
            <person name="Li J."/>
            <person name="Kudo C."/>
            <person name="Tonouchi A."/>
        </authorList>
    </citation>
    <scope>NUCLEOTIDE SEQUENCE [LARGE SCALE GENOMIC DNA]</scope>
    <source>
        <strain evidence="2 3">AX-7</strain>
    </source>
</reference>